<dbReference type="InterPro" id="IPR029044">
    <property type="entry name" value="Nucleotide-diphossugar_trans"/>
</dbReference>
<keyword evidence="1" id="KW-1133">Transmembrane helix</keyword>
<proteinExistence type="predicted"/>
<keyword evidence="1" id="KW-0812">Transmembrane</keyword>
<evidence type="ECO:0000259" key="2">
    <source>
        <dbReference type="Pfam" id="PF00535"/>
    </source>
</evidence>
<reference evidence="4 5" key="1">
    <citation type="submission" date="2016-11" db="EMBL/GenBank/DDBJ databases">
        <title>Study of marine rhodopsin-containing bacteria.</title>
        <authorList>
            <person name="Yoshizawa S."/>
            <person name="Kumagai Y."/>
            <person name="Kogure K."/>
        </authorList>
    </citation>
    <scope>NUCLEOTIDE SEQUENCE [LARGE SCALE GENOMIC DNA]</scope>
    <source>
        <strain evidence="4 5">SAORIC-28</strain>
    </source>
</reference>
<feature type="transmembrane region" description="Helical" evidence="1">
    <location>
        <begin position="6"/>
        <end position="26"/>
    </location>
</feature>
<dbReference type="PANTHER" id="PTHR43646:SF3">
    <property type="entry name" value="SLR1566 PROTEIN"/>
    <property type="match status" value="1"/>
</dbReference>
<protein>
    <recommendedName>
        <fullName evidence="2 3">Glycosyltransferase 2-like domain-containing protein</fullName>
    </recommendedName>
</protein>
<evidence type="ECO:0000313" key="4">
    <source>
        <dbReference type="EMBL" id="PAP76573.1"/>
    </source>
</evidence>
<dbReference type="Pfam" id="PF13632">
    <property type="entry name" value="Glyco_trans_2_3"/>
    <property type="match status" value="1"/>
</dbReference>
<name>A0A271IZC9_9BACT</name>
<evidence type="ECO:0000259" key="3">
    <source>
        <dbReference type="Pfam" id="PF13632"/>
    </source>
</evidence>
<keyword evidence="1" id="KW-0472">Membrane</keyword>
<dbReference type="Proteomes" id="UP000216339">
    <property type="component" value="Unassembled WGS sequence"/>
</dbReference>
<comment type="caution">
    <text evidence="4">The sequence shown here is derived from an EMBL/GenBank/DDBJ whole genome shotgun (WGS) entry which is preliminary data.</text>
</comment>
<dbReference type="RefSeq" id="WP_179299544.1">
    <property type="nucleotide sequence ID" value="NZ_MQWD01000001.1"/>
</dbReference>
<dbReference type="EMBL" id="MQWD01000001">
    <property type="protein sequence ID" value="PAP76573.1"/>
    <property type="molecule type" value="Genomic_DNA"/>
</dbReference>
<evidence type="ECO:0000313" key="5">
    <source>
        <dbReference type="Proteomes" id="UP000216339"/>
    </source>
</evidence>
<accession>A0A271IZC9</accession>
<keyword evidence="5" id="KW-1185">Reference proteome</keyword>
<evidence type="ECO:0000256" key="1">
    <source>
        <dbReference type="SAM" id="Phobius"/>
    </source>
</evidence>
<dbReference type="Gene3D" id="3.90.550.10">
    <property type="entry name" value="Spore Coat Polysaccharide Biosynthesis Protein SpsA, Chain A"/>
    <property type="match status" value="1"/>
</dbReference>
<dbReference type="InterPro" id="IPR001173">
    <property type="entry name" value="Glyco_trans_2-like"/>
</dbReference>
<organism evidence="4 5">
    <name type="scientific">Rubrivirga marina</name>
    <dbReference type="NCBI Taxonomy" id="1196024"/>
    <lineage>
        <taxon>Bacteria</taxon>
        <taxon>Pseudomonadati</taxon>
        <taxon>Rhodothermota</taxon>
        <taxon>Rhodothermia</taxon>
        <taxon>Rhodothermales</taxon>
        <taxon>Rubricoccaceae</taxon>
        <taxon>Rubrivirga</taxon>
    </lineage>
</organism>
<feature type="domain" description="Glycosyltransferase 2-like" evidence="3">
    <location>
        <begin position="234"/>
        <end position="374"/>
    </location>
</feature>
<dbReference type="SUPFAM" id="SSF53448">
    <property type="entry name" value="Nucleotide-diphospho-sugar transferases"/>
    <property type="match status" value="1"/>
</dbReference>
<gene>
    <name evidence="4" type="ORF">BSZ37_09030</name>
</gene>
<dbReference type="AlphaFoldDB" id="A0A271IZC9"/>
<sequence length="437" mass="46495">MLASSTLWLFVLVAAFVAQCVGWAWVGAGIRRAREAAGVTPEPDPVLAALAARYQRGGPGTEDRGEGLPAEAARLDAEAEEVEAVPALPISVVVAARDEAERLPVLLDALAAQTHRPFEVVVVDDRSTDRTAPLVAWRAQDFPVPLRLVQVADGEPEAAGLPPKKHAIERGAAAATHDRLAFTDADGRPGPDWLATITRFATAESAHPGAEAEEAGAETSDDGAVLVGYGPLVREAGVLNRFARYETVQTAALAAAGVGWGRPWHAVGRNLSYPKGLLERLGGFEHSARSLSGDDDLLVQEAARRGAAPVRYVWSPRAAVPSPAPPDWATFWRQKRRHASAGSHYPAGVLLGLGLFHTANYALWLGAPLLHLATGVPYGWGLLAAKLLLQRTVVNDVLDGLGDEPDLRLWQPVLDGLSAFYHAAFAVLGVLPAPKRW</sequence>
<dbReference type="Pfam" id="PF00535">
    <property type="entry name" value="Glycos_transf_2"/>
    <property type="match status" value="1"/>
</dbReference>
<dbReference type="PANTHER" id="PTHR43646">
    <property type="entry name" value="GLYCOSYLTRANSFERASE"/>
    <property type="match status" value="1"/>
</dbReference>
<feature type="domain" description="Glycosyltransferase 2-like" evidence="2">
    <location>
        <begin position="91"/>
        <end position="203"/>
    </location>
</feature>